<dbReference type="InterPro" id="IPR019334">
    <property type="entry name" value="TMEM170A/B/YPR153W-like"/>
</dbReference>
<dbReference type="OrthoDB" id="2131401at2759"/>
<name>A0A9N9FK82_9GLOM</name>
<comment type="caution">
    <text evidence="7">The sequence shown here is derived from an EMBL/GenBank/DDBJ whole genome shotgun (WGS) entry which is preliminary data.</text>
</comment>
<dbReference type="PANTHER" id="PTHR22779:SF6">
    <property type="entry name" value="SD17342P"/>
    <property type="match status" value="1"/>
</dbReference>
<comment type="similarity">
    <text evidence="2">Belongs to the TMEM170 family.</text>
</comment>
<gene>
    <name evidence="7" type="ORF">AMORRO_LOCUS5030</name>
</gene>
<keyword evidence="3 6" id="KW-0812">Transmembrane</keyword>
<evidence type="ECO:0000256" key="3">
    <source>
        <dbReference type="ARBA" id="ARBA00022692"/>
    </source>
</evidence>
<dbReference type="Pfam" id="PF10190">
    <property type="entry name" value="Tmemb_170"/>
    <property type="match status" value="1"/>
</dbReference>
<feature type="non-terminal residue" evidence="7">
    <location>
        <position position="132"/>
    </location>
</feature>
<proteinExistence type="inferred from homology"/>
<comment type="subcellular location">
    <subcellularLocation>
        <location evidence="1">Membrane</location>
        <topology evidence="1">Multi-pass membrane protein</topology>
    </subcellularLocation>
</comment>
<dbReference type="GO" id="GO:0016020">
    <property type="term" value="C:membrane"/>
    <property type="evidence" value="ECO:0007669"/>
    <property type="project" value="UniProtKB-SubCell"/>
</dbReference>
<keyword evidence="5 6" id="KW-0472">Membrane</keyword>
<protein>
    <submittedName>
        <fullName evidence="7">17466_t:CDS:1</fullName>
    </submittedName>
</protein>
<reference evidence="7" key="1">
    <citation type="submission" date="2021-06" db="EMBL/GenBank/DDBJ databases">
        <authorList>
            <person name="Kallberg Y."/>
            <person name="Tangrot J."/>
            <person name="Rosling A."/>
        </authorList>
    </citation>
    <scope>NUCLEOTIDE SEQUENCE</scope>
    <source>
        <strain evidence="7">CL551</strain>
    </source>
</reference>
<sequence length="132" mass="14906">MSTSSDPEVVPSWPSLYWPINNAKSYNLSHPKDIWKFTVIWSLIFFTIIYSLAGILAWSVFRKYRWSFLIPVGFVTVALLTGLVGGTVVGFILAALYISGEFEISVWIPFLWGLIQAFLVLLGCFTTFTTIL</sequence>
<evidence type="ECO:0000313" key="7">
    <source>
        <dbReference type="EMBL" id="CAG8538862.1"/>
    </source>
</evidence>
<accession>A0A9N9FK82</accession>
<organism evidence="7 8">
    <name type="scientific">Acaulospora morrowiae</name>
    <dbReference type="NCBI Taxonomy" id="94023"/>
    <lineage>
        <taxon>Eukaryota</taxon>
        <taxon>Fungi</taxon>
        <taxon>Fungi incertae sedis</taxon>
        <taxon>Mucoromycota</taxon>
        <taxon>Glomeromycotina</taxon>
        <taxon>Glomeromycetes</taxon>
        <taxon>Diversisporales</taxon>
        <taxon>Acaulosporaceae</taxon>
        <taxon>Acaulospora</taxon>
    </lineage>
</organism>
<dbReference type="PANTHER" id="PTHR22779">
    <property type="entry name" value="SD17342P"/>
    <property type="match status" value="1"/>
</dbReference>
<feature type="transmembrane region" description="Helical" evidence="6">
    <location>
        <begin position="68"/>
        <end position="98"/>
    </location>
</feature>
<feature type="transmembrane region" description="Helical" evidence="6">
    <location>
        <begin position="39"/>
        <end position="61"/>
    </location>
</feature>
<evidence type="ECO:0000256" key="1">
    <source>
        <dbReference type="ARBA" id="ARBA00004141"/>
    </source>
</evidence>
<evidence type="ECO:0000313" key="8">
    <source>
        <dbReference type="Proteomes" id="UP000789342"/>
    </source>
</evidence>
<evidence type="ECO:0000256" key="2">
    <source>
        <dbReference type="ARBA" id="ARBA00006325"/>
    </source>
</evidence>
<dbReference type="Proteomes" id="UP000789342">
    <property type="component" value="Unassembled WGS sequence"/>
</dbReference>
<evidence type="ECO:0000256" key="4">
    <source>
        <dbReference type="ARBA" id="ARBA00022989"/>
    </source>
</evidence>
<dbReference type="EMBL" id="CAJVPV010002905">
    <property type="protein sequence ID" value="CAG8538862.1"/>
    <property type="molecule type" value="Genomic_DNA"/>
</dbReference>
<feature type="transmembrane region" description="Helical" evidence="6">
    <location>
        <begin position="110"/>
        <end position="131"/>
    </location>
</feature>
<evidence type="ECO:0000256" key="6">
    <source>
        <dbReference type="SAM" id="Phobius"/>
    </source>
</evidence>
<keyword evidence="4 6" id="KW-1133">Transmembrane helix</keyword>
<evidence type="ECO:0000256" key="5">
    <source>
        <dbReference type="ARBA" id="ARBA00023136"/>
    </source>
</evidence>
<keyword evidence="8" id="KW-1185">Reference proteome</keyword>
<dbReference type="AlphaFoldDB" id="A0A9N9FK82"/>